<feature type="region of interest" description="Disordered" evidence="1">
    <location>
        <begin position="129"/>
        <end position="195"/>
    </location>
</feature>
<gene>
    <name evidence="2" type="ORF">GCM10022416_55350</name>
</gene>
<reference evidence="3" key="1">
    <citation type="journal article" date="2019" name="Int. J. Syst. Evol. Microbiol.">
        <title>The Global Catalogue of Microorganisms (GCM) 10K type strain sequencing project: providing services to taxonomists for standard genome sequencing and annotation.</title>
        <authorList>
            <consortium name="The Broad Institute Genomics Platform"/>
            <consortium name="The Broad Institute Genome Sequencing Center for Infectious Disease"/>
            <person name="Wu L."/>
            <person name="Ma J."/>
        </authorList>
    </citation>
    <scope>NUCLEOTIDE SEQUENCE [LARGE SCALE GENOMIC DNA]</scope>
    <source>
        <strain evidence="3">JCM 17316</strain>
    </source>
</reference>
<evidence type="ECO:0000256" key="1">
    <source>
        <dbReference type="SAM" id="MobiDB-lite"/>
    </source>
</evidence>
<keyword evidence="3" id="KW-1185">Reference proteome</keyword>
<sequence length="356" mass="38503">MKIRRARPSVEWTQIPNVVARDYRLSWRARGLLLELLSYPPGWETTIDELVKRAQRQAAEVGGRVEGRDAMRAAARELKRAGYLVVTKSQDQRGRWRTDVEVTDAPMWDLLSGTDDGFSVVGATSTEHDVSAGRTDDGFPAVGSPAVGSPGVSKKKERKKETPPPSAHRDAEVTGASGVPAQNEQEEEDPSQNEGGADALELVDAAAATWEGHRSPTPTERATLAQRVAEALRQGAAPDAIQYVLSHDLGPGQARSAVAVVMSRTAQPGWWAATVPLKVAQKTSVPMPPWCGRCESPHYRWVYDSEGRPGRCPNCNPHADPVTKPAGQDAEAAAALGGVVSGLEEFRRRKEALKRA</sequence>
<accession>A0ABP7ZEN4</accession>
<comment type="caution">
    <text evidence="2">The sequence shown here is derived from an EMBL/GenBank/DDBJ whole genome shotgun (WGS) entry which is preliminary data.</text>
</comment>
<evidence type="ECO:0000313" key="2">
    <source>
        <dbReference type="EMBL" id="GAA4155107.1"/>
    </source>
</evidence>
<dbReference type="RefSeq" id="WP_345024602.1">
    <property type="nucleotide sequence ID" value="NZ_BAABDO010000128.1"/>
</dbReference>
<proteinExistence type="predicted"/>
<organism evidence="2 3">
    <name type="scientific">Actinomadura keratinilytica</name>
    <dbReference type="NCBI Taxonomy" id="547461"/>
    <lineage>
        <taxon>Bacteria</taxon>
        <taxon>Bacillati</taxon>
        <taxon>Actinomycetota</taxon>
        <taxon>Actinomycetes</taxon>
        <taxon>Streptosporangiales</taxon>
        <taxon>Thermomonosporaceae</taxon>
        <taxon>Actinomadura</taxon>
    </lineage>
</organism>
<feature type="compositionally biased region" description="Basic and acidic residues" evidence="1">
    <location>
        <begin position="159"/>
        <end position="172"/>
    </location>
</feature>
<dbReference type="EMBL" id="BAABDO010000128">
    <property type="protein sequence ID" value="GAA4155107.1"/>
    <property type="molecule type" value="Genomic_DNA"/>
</dbReference>
<evidence type="ECO:0008006" key="4">
    <source>
        <dbReference type="Google" id="ProtNLM"/>
    </source>
</evidence>
<name>A0ABP7ZEN4_9ACTN</name>
<dbReference type="Proteomes" id="UP001500266">
    <property type="component" value="Unassembled WGS sequence"/>
</dbReference>
<evidence type="ECO:0000313" key="3">
    <source>
        <dbReference type="Proteomes" id="UP001500266"/>
    </source>
</evidence>
<protein>
    <recommendedName>
        <fullName evidence="4">Replication protein</fullName>
    </recommendedName>
</protein>